<dbReference type="Pfam" id="PF13621">
    <property type="entry name" value="Cupin_8"/>
    <property type="match status" value="1"/>
</dbReference>
<evidence type="ECO:0000313" key="3">
    <source>
        <dbReference type="Proteomes" id="UP001597400"/>
    </source>
</evidence>
<sequence>MRQAPYSAAMELTFYTYPGWNPRIRAASHKREWMDASSEQFAYRCLPLAMANSHGWEILSPCGFKARWNGRPGPDGVEVVLDPGSDAGTAPVSLFGAGTVTFHVEALVRTAPGWNIWLGGSPNAAKDGIAPLGGLIETDWSPYSFTMNWRFTRADHWVRFEKDEPFCFLFPVERKAIQDVQPVIRSIDEAPELKAGFEKWSESRNAFHAWVKETNPVAPSDKWQKLYYRGVNPDGSLGPADHASKLRLPQPQVGPGAAVTGAAAVCPMGGTAQREVAHEAAAPPAVLGSVITAMRAGAGTEAETVASTEPVADVVTADVALKRREWILNQMETQRALSPVAAGIPRVQGLTSDEFLDHFYAPSRPVVMTGAMDHWPARHWTPETLALKVGAREIEYQGGRTDAADYELYKDNHTRRMTFDRFIREVTGANQGNDAYITAYNSAVNREALQPLQADLGRFDTLLTDAPGMMWIGPLGTFTPLHFDLTNNLLAQVTGAKRILLLPPSETGKLYNSKHVFSDVHDIADEAMLARYPLARDARVFEVDLMAGELLYIPVGWWHQVTSLDFSVMLTYTNFIWTNDPYRSFPG</sequence>
<organism evidence="2 3">
    <name type="scientific">Sphingomonas arantia</name>
    <dbReference type="NCBI Taxonomy" id="1460676"/>
    <lineage>
        <taxon>Bacteria</taxon>
        <taxon>Pseudomonadati</taxon>
        <taxon>Pseudomonadota</taxon>
        <taxon>Alphaproteobacteria</taxon>
        <taxon>Sphingomonadales</taxon>
        <taxon>Sphingomonadaceae</taxon>
        <taxon>Sphingomonas</taxon>
    </lineage>
</organism>
<dbReference type="PROSITE" id="PS51184">
    <property type="entry name" value="JMJC"/>
    <property type="match status" value="1"/>
</dbReference>
<dbReference type="SUPFAM" id="SSF51197">
    <property type="entry name" value="Clavaminate synthase-like"/>
    <property type="match status" value="1"/>
</dbReference>
<dbReference type="Gene3D" id="2.60.120.650">
    <property type="entry name" value="Cupin"/>
    <property type="match status" value="1"/>
</dbReference>
<dbReference type="InterPro" id="IPR045709">
    <property type="entry name" value="DUF6065"/>
</dbReference>
<gene>
    <name evidence="2" type="ORF">ACFSGX_02285</name>
</gene>
<keyword evidence="3" id="KW-1185">Reference proteome</keyword>
<name>A0ABW4TVZ6_9SPHN</name>
<dbReference type="Proteomes" id="UP001597400">
    <property type="component" value="Unassembled WGS sequence"/>
</dbReference>
<dbReference type="PANTHER" id="PTHR12461:SF105">
    <property type="entry name" value="HYPOXIA-INDUCIBLE FACTOR 1-ALPHA INHIBITOR"/>
    <property type="match status" value="1"/>
</dbReference>
<dbReference type="InterPro" id="IPR041667">
    <property type="entry name" value="Cupin_8"/>
</dbReference>
<reference evidence="3" key="1">
    <citation type="journal article" date="2019" name="Int. J. Syst. Evol. Microbiol.">
        <title>The Global Catalogue of Microorganisms (GCM) 10K type strain sequencing project: providing services to taxonomists for standard genome sequencing and annotation.</title>
        <authorList>
            <consortium name="The Broad Institute Genomics Platform"/>
            <consortium name="The Broad Institute Genome Sequencing Center for Infectious Disease"/>
            <person name="Wu L."/>
            <person name="Ma J."/>
        </authorList>
    </citation>
    <scope>NUCLEOTIDE SEQUENCE [LARGE SCALE GENOMIC DNA]</scope>
    <source>
        <strain evidence="3">CGMCC 1.12702</strain>
    </source>
</reference>
<dbReference type="SMART" id="SM00558">
    <property type="entry name" value="JmjC"/>
    <property type="match status" value="1"/>
</dbReference>
<dbReference type="PANTHER" id="PTHR12461">
    <property type="entry name" value="HYPOXIA-INDUCIBLE FACTOR 1 ALPHA INHIBITOR-RELATED"/>
    <property type="match status" value="1"/>
</dbReference>
<dbReference type="Pfam" id="PF19541">
    <property type="entry name" value="DUF6065"/>
    <property type="match status" value="1"/>
</dbReference>
<feature type="domain" description="JmjC" evidence="1">
    <location>
        <begin position="439"/>
        <end position="587"/>
    </location>
</feature>
<evidence type="ECO:0000313" key="2">
    <source>
        <dbReference type="EMBL" id="MFD1949594.1"/>
    </source>
</evidence>
<dbReference type="RefSeq" id="WP_380927154.1">
    <property type="nucleotide sequence ID" value="NZ_JBHUGS010000001.1"/>
</dbReference>
<comment type="caution">
    <text evidence="2">The sequence shown here is derived from an EMBL/GenBank/DDBJ whole genome shotgun (WGS) entry which is preliminary data.</text>
</comment>
<protein>
    <submittedName>
        <fullName evidence="2">DUF6065 family protein</fullName>
    </submittedName>
</protein>
<evidence type="ECO:0000259" key="1">
    <source>
        <dbReference type="PROSITE" id="PS51184"/>
    </source>
</evidence>
<dbReference type="EMBL" id="JBHUGS010000001">
    <property type="protein sequence ID" value="MFD1949594.1"/>
    <property type="molecule type" value="Genomic_DNA"/>
</dbReference>
<proteinExistence type="predicted"/>
<accession>A0ABW4TVZ6</accession>
<dbReference type="InterPro" id="IPR003347">
    <property type="entry name" value="JmjC_dom"/>
</dbReference>